<organism evidence="3 4">
    <name type="scientific">Protea cynaroides</name>
    <dbReference type="NCBI Taxonomy" id="273540"/>
    <lineage>
        <taxon>Eukaryota</taxon>
        <taxon>Viridiplantae</taxon>
        <taxon>Streptophyta</taxon>
        <taxon>Embryophyta</taxon>
        <taxon>Tracheophyta</taxon>
        <taxon>Spermatophyta</taxon>
        <taxon>Magnoliopsida</taxon>
        <taxon>Proteales</taxon>
        <taxon>Proteaceae</taxon>
        <taxon>Protea</taxon>
    </lineage>
</organism>
<keyword evidence="2" id="KW-0472">Membrane</keyword>
<dbReference type="OrthoDB" id="1936508at2759"/>
<sequence>MLQSWEVYNLNNLRAHYLKIYIPRMQTDSLIFLFVEGVDIPHQSEFLSMGLIVLKKIGLLFLLISASLLSTSFAGRQWTSMDNPTVETTNEGTTRKPLHSDEATEVQERLLKANTNDYGKFNPSPTFVKPPFKLIPN</sequence>
<evidence type="ECO:0000256" key="1">
    <source>
        <dbReference type="SAM" id="MobiDB-lite"/>
    </source>
</evidence>
<keyword evidence="4" id="KW-1185">Reference proteome</keyword>
<reference evidence="3" key="1">
    <citation type="journal article" date="2023" name="Plant J.">
        <title>The genome of the king protea, Protea cynaroides.</title>
        <authorList>
            <person name="Chang J."/>
            <person name="Duong T.A."/>
            <person name="Schoeman C."/>
            <person name="Ma X."/>
            <person name="Roodt D."/>
            <person name="Barker N."/>
            <person name="Li Z."/>
            <person name="Van de Peer Y."/>
            <person name="Mizrachi E."/>
        </authorList>
    </citation>
    <scope>NUCLEOTIDE SEQUENCE</scope>
    <source>
        <tissue evidence="3">Young leaves</tissue>
    </source>
</reference>
<feature type="compositionally biased region" description="Polar residues" evidence="1">
    <location>
        <begin position="80"/>
        <end position="92"/>
    </location>
</feature>
<accession>A0A9Q0QP55</accession>
<keyword evidence="2" id="KW-1133">Transmembrane helix</keyword>
<dbReference type="AlphaFoldDB" id="A0A9Q0QP55"/>
<feature type="transmembrane region" description="Helical" evidence="2">
    <location>
        <begin position="57"/>
        <end position="75"/>
    </location>
</feature>
<dbReference type="PANTHER" id="PTHR35290">
    <property type="entry name" value="PROTEIN CASPARIAN STRIP INTEGRITY FACTOR 1-RELATED"/>
    <property type="match status" value="1"/>
</dbReference>
<gene>
    <name evidence="3" type="ORF">NE237_018582</name>
</gene>
<evidence type="ECO:0000313" key="4">
    <source>
        <dbReference type="Proteomes" id="UP001141806"/>
    </source>
</evidence>
<evidence type="ECO:0000313" key="3">
    <source>
        <dbReference type="EMBL" id="KAJ4966733.1"/>
    </source>
</evidence>
<keyword evidence="2" id="KW-0812">Transmembrane</keyword>
<dbReference type="Proteomes" id="UP001141806">
    <property type="component" value="Unassembled WGS sequence"/>
</dbReference>
<dbReference type="EMBL" id="JAMYWD010000007">
    <property type="protein sequence ID" value="KAJ4966733.1"/>
    <property type="molecule type" value="Genomic_DNA"/>
</dbReference>
<feature type="region of interest" description="Disordered" evidence="1">
    <location>
        <begin position="80"/>
        <end position="103"/>
    </location>
</feature>
<name>A0A9Q0QP55_9MAGN</name>
<protein>
    <submittedName>
        <fullName evidence="3">Uncharacterized protein</fullName>
    </submittedName>
</protein>
<comment type="caution">
    <text evidence="3">The sequence shown here is derived from an EMBL/GenBank/DDBJ whole genome shotgun (WGS) entry which is preliminary data.</text>
</comment>
<dbReference type="InterPro" id="IPR038974">
    <property type="entry name" value="CIF1/2"/>
</dbReference>
<evidence type="ECO:0000256" key="2">
    <source>
        <dbReference type="SAM" id="Phobius"/>
    </source>
</evidence>
<proteinExistence type="predicted"/>
<dbReference type="PANTHER" id="PTHR35290:SF2">
    <property type="entry name" value="PROTEIN CASPARIAN STRIP INTEGRITY FACTOR 1"/>
    <property type="match status" value="1"/>
</dbReference>